<feature type="transmembrane region" description="Helical" evidence="1">
    <location>
        <begin position="98"/>
        <end position="116"/>
    </location>
</feature>
<reference evidence="2" key="1">
    <citation type="submission" date="2018-05" db="EMBL/GenBank/DDBJ databases">
        <authorList>
            <person name="Lanie J.A."/>
            <person name="Ng W.-L."/>
            <person name="Kazmierczak K.M."/>
            <person name="Andrzejewski T.M."/>
            <person name="Davidsen T.M."/>
            <person name="Wayne K.J."/>
            <person name="Tettelin H."/>
            <person name="Glass J.I."/>
            <person name="Rusch D."/>
            <person name="Podicherti R."/>
            <person name="Tsui H.-C.T."/>
            <person name="Winkler M.E."/>
        </authorList>
    </citation>
    <scope>NUCLEOTIDE SEQUENCE</scope>
</reference>
<feature type="transmembrane region" description="Helical" evidence="1">
    <location>
        <begin position="183"/>
        <end position="201"/>
    </location>
</feature>
<keyword evidence="1" id="KW-0472">Membrane</keyword>
<dbReference type="EMBL" id="UINC01034827">
    <property type="protein sequence ID" value="SVB26276.1"/>
    <property type="molecule type" value="Genomic_DNA"/>
</dbReference>
<keyword evidence="1" id="KW-0812">Transmembrane</keyword>
<organism evidence="2">
    <name type="scientific">marine metagenome</name>
    <dbReference type="NCBI Taxonomy" id="408172"/>
    <lineage>
        <taxon>unclassified sequences</taxon>
        <taxon>metagenomes</taxon>
        <taxon>ecological metagenomes</taxon>
    </lineage>
</organism>
<sequence length="265" mass="30760">MLAEKYFPIGSSRYESLASLFNKLDGFISLKPERWFWVLTMVLSGANVAGHIKNRWLYWDWSTLSFLLVIILIIALWWDRYTNRSSIFPEKVDSLKSALYVFASGTLFFLMGTIPYGFDLLFFMYGLSYIIFFLVGYMVWSIEIDVQDKSVPSKNEIAAKLGIIIVLTLLSSVIGYFNDDPMISTIAAVYSPFPLVALIFPSAIRHIQRCQMYVVFIPAMFLSVRFPWLLIILLLLFWLLRYFHYFRHGEVKPSFKVVLPDVIDS</sequence>
<feature type="transmembrane region" description="Helical" evidence="1">
    <location>
        <begin position="161"/>
        <end position="177"/>
    </location>
</feature>
<evidence type="ECO:0000313" key="2">
    <source>
        <dbReference type="EMBL" id="SVB26276.1"/>
    </source>
</evidence>
<name>A0A382CJH3_9ZZZZ</name>
<feature type="transmembrane region" description="Helical" evidence="1">
    <location>
        <begin position="58"/>
        <end position="78"/>
    </location>
</feature>
<feature type="transmembrane region" description="Helical" evidence="1">
    <location>
        <begin position="122"/>
        <end position="140"/>
    </location>
</feature>
<keyword evidence="1" id="KW-1133">Transmembrane helix</keyword>
<gene>
    <name evidence="2" type="ORF">METZ01_LOCUS179130</name>
</gene>
<accession>A0A382CJH3</accession>
<evidence type="ECO:0000256" key="1">
    <source>
        <dbReference type="SAM" id="Phobius"/>
    </source>
</evidence>
<proteinExistence type="predicted"/>
<feature type="transmembrane region" description="Helical" evidence="1">
    <location>
        <begin position="35"/>
        <end position="52"/>
    </location>
</feature>
<dbReference type="AlphaFoldDB" id="A0A382CJH3"/>
<protein>
    <submittedName>
        <fullName evidence="2">Uncharacterized protein</fullName>
    </submittedName>
</protein>
<feature type="transmembrane region" description="Helical" evidence="1">
    <location>
        <begin position="213"/>
        <end position="240"/>
    </location>
</feature>